<sequence>MNQKTYQLTLNFDQILDLVKQLPESDKIQLSKELEKETLNKKLTQLLETFKTDELSLETITEEVEEVRAEIYGQQATD</sequence>
<reference evidence="1 2" key="1">
    <citation type="submission" date="2019-01" db="EMBL/GenBank/DDBJ databases">
        <title>Coherence of Microcystis species and biogeography revealed through population genomics.</title>
        <authorList>
            <person name="Perez-Carrascal O.M."/>
            <person name="Terrat Y."/>
            <person name="Giani A."/>
            <person name="Fortin N."/>
            <person name="Tromas N."/>
            <person name="Shapiro B.J."/>
        </authorList>
    </citation>
    <scope>NUCLEOTIDE SEQUENCE [LARGE SCALE GENOMIC DNA]</scope>
    <source>
        <strain evidence="1">Mv_BB_P_19951000_S68D</strain>
    </source>
</reference>
<evidence type="ECO:0000313" key="2">
    <source>
        <dbReference type="Proteomes" id="UP000320674"/>
    </source>
</evidence>
<proteinExistence type="predicted"/>
<dbReference type="Proteomes" id="UP000320674">
    <property type="component" value="Unassembled WGS sequence"/>
</dbReference>
<protein>
    <submittedName>
        <fullName evidence="1">Uncharacterized protein</fullName>
    </submittedName>
</protein>
<name>A0A552HA69_MICVR</name>
<dbReference type="NCBIfam" id="NF047401">
    <property type="entry name" value="TA_anti_VapB15"/>
    <property type="match status" value="1"/>
</dbReference>
<dbReference type="AlphaFoldDB" id="A0A552HA69"/>
<dbReference type="EMBL" id="SFAZ01000299">
    <property type="protein sequence ID" value="TRU68095.1"/>
    <property type="molecule type" value="Genomic_DNA"/>
</dbReference>
<gene>
    <name evidence="1" type="ORF">EWV77_21000</name>
</gene>
<comment type="caution">
    <text evidence="1">The sequence shown here is derived from an EMBL/GenBank/DDBJ whole genome shotgun (WGS) entry which is preliminary data.</text>
</comment>
<organism evidence="1 2">
    <name type="scientific">Microcystis viridis Mv_BB_P_19951000_S68D</name>
    <dbReference type="NCBI Taxonomy" id="2486270"/>
    <lineage>
        <taxon>Bacteria</taxon>
        <taxon>Bacillati</taxon>
        <taxon>Cyanobacteriota</taxon>
        <taxon>Cyanophyceae</taxon>
        <taxon>Oscillatoriophycideae</taxon>
        <taxon>Chroococcales</taxon>
        <taxon>Microcystaceae</taxon>
        <taxon>Microcystis</taxon>
    </lineage>
</organism>
<evidence type="ECO:0000313" key="1">
    <source>
        <dbReference type="EMBL" id="TRU68095.1"/>
    </source>
</evidence>
<accession>A0A552HA69</accession>